<gene>
    <name evidence="2" type="ORF">GGP41_000670</name>
</gene>
<feature type="region of interest" description="Disordered" evidence="1">
    <location>
        <begin position="1"/>
        <end position="24"/>
    </location>
</feature>
<dbReference type="Proteomes" id="UP000624244">
    <property type="component" value="Unassembled WGS sequence"/>
</dbReference>
<dbReference type="EMBL" id="WNKQ01000004">
    <property type="protein sequence ID" value="KAF5851924.1"/>
    <property type="molecule type" value="Genomic_DNA"/>
</dbReference>
<name>A0A8H6DXV4_COCSA</name>
<reference evidence="2" key="1">
    <citation type="submission" date="2019-11" db="EMBL/GenBank/DDBJ databases">
        <title>Bipolaris sorokiniana Genome sequencing.</title>
        <authorList>
            <person name="Wang H."/>
        </authorList>
    </citation>
    <scope>NUCLEOTIDE SEQUENCE</scope>
</reference>
<sequence length="76" mass="8269">MTKPSELQSKFLHRTTPGPPFQTWKPSALARKTIKFPVFPNQGTPTQSHLLCLVGGLMQSLFTANPLPTGSFPSSS</sequence>
<evidence type="ECO:0000313" key="3">
    <source>
        <dbReference type="Proteomes" id="UP000624244"/>
    </source>
</evidence>
<protein>
    <submittedName>
        <fullName evidence="2">Uncharacterized protein</fullName>
    </submittedName>
</protein>
<comment type="caution">
    <text evidence="2">The sequence shown here is derived from an EMBL/GenBank/DDBJ whole genome shotgun (WGS) entry which is preliminary data.</text>
</comment>
<evidence type="ECO:0000256" key="1">
    <source>
        <dbReference type="SAM" id="MobiDB-lite"/>
    </source>
</evidence>
<evidence type="ECO:0000313" key="2">
    <source>
        <dbReference type="EMBL" id="KAF5851924.1"/>
    </source>
</evidence>
<dbReference type="AlphaFoldDB" id="A0A8H6DXV4"/>
<proteinExistence type="predicted"/>
<accession>A0A8H6DXV4</accession>
<organism evidence="2 3">
    <name type="scientific">Cochliobolus sativus</name>
    <name type="common">Common root rot and spot blotch fungus</name>
    <name type="synonym">Bipolaris sorokiniana</name>
    <dbReference type="NCBI Taxonomy" id="45130"/>
    <lineage>
        <taxon>Eukaryota</taxon>
        <taxon>Fungi</taxon>
        <taxon>Dikarya</taxon>
        <taxon>Ascomycota</taxon>
        <taxon>Pezizomycotina</taxon>
        <taxon>Dothideomycetes</taxon>
        <taxon>Pleosporomycetidae</taxon>
        <taxon>Pleosporales</taxon>
        <taxon>Pleosporineae</taxon>
        <taxon>Pleosporaceae</taxon>
        <taxon>Bipolaris</taxon>
    </lineage>
</organism>